<dbReference type="Proteomes" id="UP000253664">
    <property type="component" value="Unassembled WGS sequence"/>
</dbReference>
<dbReference type="AlphaFoldDB" id="A0A367LRE4"/>
<organism evidence="2 3">
    <name type="scientific">Ophiocordyceps polyrhachis-furcata BCC 54312</name>
    <dbReference type="NCBI Taxonomy" id="1330021"/>
    <lineage>
        <taxon>Eukaryota</taxon>
        <taxon>Fungi</taxon>
        <taxon>Dikarya</taxon>
        <taxon>Ascomycota</taxon>
        <taxon>Pezizomycotina</taxon>
        <taxon>Sordariomycetes</taxon>
        <taxon>Hypocreomycetidae</taxon>
        <taxon>Hypocreales</taxon>
        <taxon>Ophiocordycipitaceae</taxon>
        <taxon>Ophiocordyceps</taxon>
    </lineage>
</organism>
<dbReference type="EMBL" id="LKCN02000001">
    <property type="protein sequence ID" value="RCI16802.1"/>
    <property type="molecule type" value="Genomic_DNA"/>
</dbReference>
<protein>
    <recommendedName>
        <fullName evidence="1">DUF7587 domain-containing protein</fullName>
    </recommendedName>
</protein>
<evidence type="ECO:0000259" key="1">
    <source>
        <dbReference type="Pfam" id="PF24494"/>
    </source>
</evidence>
<comment type="caution">
    <text evidence="2">The sequence shown here is derived from an EMBL/GenBank/DDBJ whole genome shotgun (WGS) entry which is preliminary data.</text>
</comment>
<reference evidence="2 3" key="1">
    <citation type="journal article" date="2015" name="BMC Genomics">
        <title>Insights from the genome of Ophiocordyceps polyrhachis-furcata to pathogenicity and host specificity in insect fungi.</title>
        <authorList>
            <person name="Wichadakul D."/>
            <person name="Kobmoo N."/>
            <person name="Ingsriswang S."/>
            <person name="Tangphatsornruang S."/>
            <person name="Chantasingh D."/>
            <person name="Luangsa-ard J.J."/>
            <person name="Eurwilaichitr L."/>
        </authorList>
    </citation>
    <scope>NUCLEOTIDE SEQUENCE [LARGE SCALE GENOMIC DNA]</scope>
    <source>
        <strain evidence="2 3">BCC 54312</strain>
    </source>
</reference>
<evidence type="ECO:0000313" key="3">
    <source>
        <dbReference type="Proteomes" id="UP000253664"/>
    </source>
</evidence>
<name>A0A367LRE4_9HYPO</name>
<dbReference type="OrthoDB" id="3783227at2759"/>
<evidence type="ECO:0000313" key="2">
    <source>
        <dbReference type="EMBL" id="RCI16802.1"/>
    </source>
</evidence>
<proteinExistence type="predicted"/>
<dbReference type="Pfam" id="PF24494">
    <property type="entry name" value="DUF7587"/>
    <property type="match status" value="1"/>
</dbReference>
<gene>
    <name evidence="2" type="ORF">L249_2028</name>
</gene>
<sequence>MDQATSDIVRRLKEISLELKDPAELPRETLSQVVDRLADCISAFTREVVKASVAMAVANSKAPEAAGRGTAWGQRAALGKSPSAVRTATKVATPSVVSARSASMGGFAADDGATNADAPQAGNPSLGPTDKLNFTRCYSDSSAGRLCSGKGPVGPSLSSEELVSEFANHRLKGNTTCPTALVSVSDRILDTLKRALNKHYEDGEDPGLIKIVFIEIPSDRAEEVAVHSAQRLAEQCQVEKAWLFKHEYLFEWAIPPEYVRHTVSVETLFHRGLDLGDFRCTNIDGVGTRRSSQCILPPVSVLRQAMAAKYIFNGSDSWEVGVCLGSLARPFGARAPLSWIPRRLYLDLVEGAKGDGDEDFFCYYDAEYFKFMDDGIDDVLVEWWLLSDRFVGDEM</sequence>
<accession>A0A367LRE4</accession>
<dbReference type="InterPro" id="IPR056009">
    <property type="entry name" value="DUF7587"/>
</dbReference>
<feature type="domain" description="DUF7587" evidence="1">
    <location>
        <begin position="155"/>
        <end position="268"/>
    </location>
</feature>
<keyword evidence="3" id="KW-1185">Reference proteome</keyword>